<dbReference type="PANTHER" id="PTHR23279:SF36">
    <property type="entry name" value="DEFECTIVE PROBOSCIS EXTENSION RESPONSE 9, ISOFORM A"/>
    <property type="match status" value="1"/>
</dbReference>
<dbReference type="InterPro" id="IPR037448">
    <property type="entry name" value="Zig-8"/>
</dbReference>
<keyword evidence="3" id="KW-1185">Reference proteome</keyword>
<dbReference type="EMBL" id="VSWD01000007">
    <property type="protein sequence ID" value="KAK3097166.1"/>
    <property type="molecule type" value="Genomic_DNA"/>
</dbReference>
<evidence type="ECO:0000259" key="1">
    <source>
        <dbReference type="PROSITE" id="PS50835"/>
    </source>
</evidence>
<dbReference type="InterPro" id="IPR013783">
    <property type="entry name" value="Ig-like_fold"/>
</dbReference>
<dbReference type="PANTHER" id="PTHR23279">
    <property type="entry name" value="DEFECTIVE PROBOSCIS EXTENSION RESPONSE DPR -RELATED"/>
    <property type="match status" value="1"/>
</dbReference>
<sequence length="255" mass="29374">WNDRLPTPRFLTVPHNVTYAQGDSAILFCAVENLGTKTVTWRKLPYINPIVSGNRVFVNDERFDSQYVPFKNEWNLVIQNVRKFDAGVYECQVSIKGQTLRQNVTLNVQEIRINGTRFVEKGDPIYLVCNATGEDYAPDYIEWYKDGDLMYTDPRRRVYIKKRMSENTKTLISILKITHSLMTDSGTFVCRTSNKLTTGIKVEVLNGIFNNTSRTETLSTKDTAMFLQSTAGTICCLALIQYFVKYFLIHNPWHP</sequence>
<dbReference type="SMART" id="SM00409">
    <property type="entry name" value="IG"/>
    <property type="match status" value="2"/>
</dbReference>
<dbReference type="InterPro" id="IPR003598">
    <property type="entry name" value="Ig_sub2"/>
</dbReference>
<feature type="domain" description="Ig-like" evidence="1">
    <location>
        <begin position="8"/>
        <end position="107"/>
    </location>
</feature>
<dbReference type="GO" id="GO:0050808">
    <property type="term" value="P:synapse organization"/>
    <property type="evidence" value="ECO:0007669"/>
    <property type="project" value="TreeGrafter"/>
</dbReference>
<dbReference type="Pfam" id="PF07679">
    <property type="entry name" value="I-set"/>
    <property type="match status" value="1"/>
</dbReference>
<accession>A0AA88Y3Z6</accession>
<gene>
    <name evidence="2" type="ORF">FSP39_006994</name>
</gene>
<reference evidence="2" key="1">
    <citation type="submission" date="2019-08" db="EMBL/GenBank/DDBJ databases">
        <title>The improved chromosome-level genome for the pearl oyster Pinctada fucata martensii using PacBio sequencing and Hi-C.</title>
        <authorList>
            <person name="Zheng Z."/>
        </authorList>
    </citation>
    <scope>NUCLEOTIDE SEQUENCE</scope>
    <source>
        <strain evidence="2">ZZ-2019</strain>
        <tissue evidence="2">Adductor muscle</tissue>
    </source>
</reference>
<dbReference type="PROSITE" id="PS50835">
    <property type="entry name" value="IG_LIKE"/>
    <property type="match status" value="2"/>
</dbReference>
<proteinExistence type="predicted"/>
<comment type="caution">
    <text evidence="2">The sequence shown here is derived from an EMBL/GenBank/DDBJ whole genome shotgun (WGS) entry which is preliminary data.</text>
</comment>
<dbReference type="AlphaFoldDB" id="A0AA88Y3Z6"/>
<name>A0AA88Y3Z6_PINIB</name>
<dbReference type="Pfam" id="PF13927">
    <property type="entry name" value="Ig_3"/>
    <property type="match status" value="1"/>
</dbReference>
<dbReference type="SMART" id="SM00408">
    <property type="entry name" value="IGc2"/>
    <property type="match status" value="2"/>
</dbReference>
<feature type="non-terminal residue" evidence="2">
    <location>
        <position position="1"/>
    </location>
</feature>
<dbReference type="SUPFAM" id="SSF48726">
    <property type="entry name" value="Immunoglobulin"/>
    <property type="match status" value="2"/>
</dbReference>
<dbReference type="Proteomes" id="UP001186944">
    <property type="component" value="Unassembled WGS sequence"/>
</dbReference>
<evidence type="ECO:0000313" key="3">
    <source>
        <dbReference type="Proteomes" id="UP001186944"/>
    </source>
</evidence>
<dbReference type="InterPro" id="IPR013098">
    <property type="entry name" value="Ig_I-set"/>
</dbReference>
<dbReference type="InterPro" id="IPR036179">
    <property type="entry name" value="Ig-like_dom_sf"/>
</dbReference>
<feature type="domain" description="Ig-like" evidence="1">
    <location>
        <begin position="119"/>
        <end position="206"/>
    </location>
</feature>
<evidence type="ECO:0000313" key="2">
    <source>
        <dbReference type="EMBL" id="KAK3097166.1"/>
    </source>
</evidence>
<dbReference type="InterPro" id="IPR007110">
    <property type="entry name" value="Ig-like_dom"/>
</dbReference>
<dbReference type="Gene3D" id="2.60.40.10">
    <property type="entry name" value="Immunoglobulins"/>
    <property type="match status" value="2"/>
</dbReference>
<dbReference type="InterPro" id="IPR003599">
    <property type="entry name" value="Ig_sub"/>
</dbReference>
<protein>
    <recommendedName>
        <fullName evidence="1">Ig-like domain-containing protein</fullName>
    </recommendedName>
</protein>
<organism evidence="2 3">
    <name type="scientific">Pinctada imbricata</name>
    <name type="common">Atlantic pearl-oyster</name>
    <name type="synonym">Pinctada martensii</name>
    <dbReference type="NCBI Taxonomy" id="66713"/>
    <lineage>
        <taxon>Eukaryota</taxon>
        <taxon>Metazoa</taxon>
        <taxon>Spiralia</taxon>
        <taxon>Lophotrochozoa</taxon>
        <taxon>Mollusca</taxon>
        <taxon>Bivalvia</taxon>
        <taxon>Autobranchia</taxon>
        <taxon>Pteriomorphia</taxon>
        <taxon>Pterioida</taxon>
        <taxon>Pterioidea</taxon>
        <taxon>Pteriidae</taxon>
        <taxon>Pinctada</taxon>
    </lineage>
</organism>
<dbReference type="GO" id="GO:0032589">
    <property type="term" value="C:neuron projection membrane"/>
    <property type="evidence" value="ECO:0007669"/>
    <property type="project" value="TreeGrafter"/>
</dbReference>